<dbReference type="Gene3D" id="1.10.620.20">
    <property type="entry name" value="Ribonucleotide Reductase, subunit A"/>
    <property type="match status" value="1"/>
</dbReference>
<evidence type="ECO:0000313" key="3">
    <source>
        <dbReference type="Proteomes" id="UP000233256"/>
    </source>
</evidence>
<dbReference type="Proteomes" id="UP000233256">
    <property type="component" value="Unassembled WGS sequence"/>
</dbReference>
<dbReference type="EMBL" id="PGXC01000011">
    <property type="protein sequence ID" value="PKK89812.1"/>
    <property type="molecule type" value="Genomic_DNA"/>
</dbReference>
<reference evidence="2 3" key="1">
    <citation type="journal article" date="2017" name="ISME J.">
        <title>Potential for microbial H2 and metal transformations associated with novel bacteria and archaea in deep terrestrial subsurface sediments.</title>
        <authorList>
            <person name="Hernsdorf A.W."/>
            <person name="Amano Y."/>
            <person name="Miyakawa K."/>
            <person name="Ise K."/>
            <person name="Suzuki Y."/>
            <person name="Anantharaman K."/>
            <person name="Probst A."/>
            <person name="Burstein D."/>
            <person name="Thomas B.C."/>
            <person name="Banfield J.F."/>
        </authorList>
    </citation>
    <scope>NUCLEOTIDE SEQUENCE [LARGE SCALE GENOMIC DNA]</scope>
    <source>
        <strain evidence="2">HGW-Wallbacteria-1</strain>
    </source>
</reference>
<sequence length="199" mass="22367">MKQGKIKTVESREKIMKNSMFRERSVFSFAVLMFFLISVGTVALAMNHSASGMIDSNVQPRDEKSIALQTKCPVMGGPINKELYVDYRDQRIFVCCAGCIPAVEKNPEKYIRVIRDRGEQVAQLQTSCPVMGGGVNKSLFADYQGKRVYVCCPGCIKMIQDDPEKYMKKMEEQGIVLEDTPVVDSEKSSEEPSEKKSDK</sequence>
<evidence type="ECO:0000256" key="1">
    <source>
        <dbReference type="SAM" id="MobiDB-lite"/>
    </source>
</evidence>
<organism evidence="2 3">
    <name type="scientific">Candidatus Wallbacteria bacterium HGW-Wallbacteria-1</name>
    <dbReference type="NCBI Taxonomy" id="2013854"/>
    <lineage>
        <taxon>Bacteria</taxon>
        <taxon>Candidatus Walliibacteriota</taxon>
    </lineage>
</organism>
<feature type="compositionally biased region" description="Basic and acidic residues" evidence="1">
    <location>
        <begin position="184"/>
        <end position="199"/>
    </location>
</feature>
<gene>
    <name evidence="2" type="ORF">CVV64_12365</name>
</gene>
<comment type="caution">
    <text evidence="2">The sequence shown here is derived from an EMBL/GenBank/DDBJ whole genome shotgun (WGS) entry which is preliminary data.</text>
</comment>
<accession>A0A2N1PNG3</accession>
<protein>
    <recommendedName>
        <fullName evidence="4">TRASH domain-containing protein</fullName>
    </recommendedName>
</protein>
<evidence type="ECO:0008006" key="4">
    <source>
        <dbReference type="Google" id="ProtNLM"/>
    </source>
</evidence>
<feature type="region of interest" description="Disordered" evidence="1">
    <location>
        <begin position="176"/>
        <end position="199"/>
    </location>
</feature>
<dbReference type="GO" id="GO:0016491">
    <property type="term" value="F:oxidoreductase activity"/>
    <property type="evidence" value="ECO:0007669"/>
    <property type="project" value="InterPro"/>
</dbReference>
<name>A0A2N1PNG3_9BACT</name>
<evidence type="ECO:0000313" key="2">
    <source>
        <dbReference type="EMBL" id="PKK89812.1"/>
    </source>
</evidence>
<proteinExistence type="predicted"/>
<dbReference type="InterPro" id="IPR012348">
    <property type="entry name" value="RNR-like"/>
</dbReference>
<dbReference type="AlphaFoldDB" id="A0A2N1PNG3"/>